<keyword evidence="2" id="KW-1185">Reference proteome</keyword>
<reference evidence="1 2" key="1">
    <citation type="submission" date="2018-06" db="EMBL/GenBank/DDBJ databases">
        <title>Comparative genomics reveals the genomic features of Rhizophagus irregularis, R. cerebriforme, R. diaphanum and Gigaspora rosea, and their symbiotic lifestyle signature.</title>
        <authorList>
            <person name="Morin E."/>
            <person name="San Clemente H."/>
            <person name="Chen E.C.H."/>
            <person name="De La Providencia I."/>
            <person name="Hainaut M."/>
            <person name="Kuo A."/>
            <person name="Kohler A."/>
            <person name="Murat C."/>
            <person name="Tang N."/>
            <person name="Roy S."/>
            <person name="Loubradou J."/>
            <person name="Henrissat B."/>
            <person name="Grigoriev I.V."/>
            <person name="Corradi N."/>
            <person name="Roux C."/>
            <person name="Martin F.M."/>
        </authorList>
    </citation>
    <scope>NUCLEOTIDE SEQUENCE [LARGE SCALE GENOMIC DNA]</scope>
    <source>
        <strain evidence="1 2">DAOM 227022</strain>
    </source>
</reference>
<dbReference type="EMBL" id="QKYT01001592">
    <property type="protein sequence ID" value="RIA79069.1"/>
    <property type="molecule type" value="Genomic_DNA"/>
</dbReference>
<feature type="non-terminal residue" evidence="1">
    <location>
        <position position="1"/>
    </location>
</feature>
<evidence type="ECO:0000313" key="2">
    <source>
        <dbReference type="Proteomes" id="UP000265703"/>
    </source>
</evidence>
<dbReference type="AlphaFoldDB" id="A0A397S2X1"/>
<organism evidence="1 2">
    <name type="scientific">Glomus cerebriforme</name>
    <dbReference type="NCBI Taxonomy" id="658196"/>
    <lineage>
        <taxon>Eukaryota</taxon>
        <taxon>Fungi</taxon>
        <taxon>Fungi incertae sedis</taxon>
        <taxon>Mucoromycota</taxon>
        <taxon>Glomeromycotina</taxon>
        <taxon>Glomeromycetes</taxon>
        <taxon>Glomerales</taxon>
        <taxon>Glomeraceae</taxon>
        <taxon>Glomus</taxon>
    </lineage>
</organism>
<evidence type="ECO:0000313" key="1">
    <source>
        <dbReference type="EMBL" id="RIA79069.1"/>
    </source>
</evidence>
<proteinExistence type="predicted"/>
<comment type="caution">
    <text evidence="1">The sequence shown here is derived from an EMBL/GenBank/DDBJ whole genome shotgun (WGS) entry which is preliminary data.</text>
</comment>
<accession>A0A397S2X1</accession>
<sequence>KGIKNTIRRNNGSGLPFQRFGSRNVSSDFPFQRFQKTEVLLWTPILKKTEVRLQTPILKGWKSKCKFWTPISKVRVFGFGSLGSDSTWTSKIRILALNLTWTLKDFSFKFDLDFEGTVASESVARLLTDGGYNYLPLWLSQHPVIRV</sequence>
<protein>
    <submittedName>
        <fullName evidence="1">Uncharacterized protein</fullName>
    </submittedName>
</protein>
<gene>
    <name evidence="1" type="ORF">C1645_841600</name>
</gene>
<name>A0A397S2X1_9GLOM</name>
<dbReference type="Proteomes" id="UP000265703">
    <property type="component" value="Unassembled WGS sequence"/>
</dbReference>